<sequence>MSIEKCIGRIVDIIYQDSKGIITKRQINVYRIADGKVRAFDTAKQSFRSLSISGILAIQPVGRYVG</sequence>
<dbReference type="OrthoDB" id="2991134at2"/>
<dbReference type="EMBL" id="SOMN01000002">
    <property type="protein sequence ID" value="TFE30851.1"/>
    <property type="molecule type" value="Genomic_DNA"/>
</dbReference>
<protein>
    <recommendedName>
        <fullName evidence="3">WYL domain-containing protein</fullName>
    </recommendedName>
</protein>
<proteinExistence type="predicted"/>
<comment type="caution">
    <text evidence="1">The sequence shown here is derived from an EMBL/GenBank/DDBJ whole genome shotgun (WGS) entry which is preliminary data.</text>
</comment>
<reference evidence="1 2" key="1">
    <citation type="submission" date="2019-03" db="EMBL/GenBank/DDBJ databases">
        <title>Cohnella endophytica sp. nov., a novel endophytic bacterium isolated from bark of Sonneratia apetala.</title>
        <authorList>
            <person name="Tuo L."/>
        </authorList>
    </citation>
    <scope>NUCLEOTIDE SEQUENCE [LARGE SCALE GENOMIC DNA]</scope>
    <source>
        <strain evidence="1 2">CCTCC AB 208254</strain>
    </source>
</reference>
<dbReference type="RefSeq" id="WP_135150730.1">
    <property type="nucleotide sequence ID" value="NZ_SOMN01000002.1"/>
</dbReference>
<gene>
    <name evidence="1" type="ORF">E2980_03485</name>
</gene>
<evidence type="ECO:0000313" key="2">
    <source>
        <dbReference type="Proteomes" id="UP000297900"/>
    </source>
</evidence>
<keyword evidence="2" id="KW-1185">Reference proteome</keyword>
<dbReference type="AlphaFoldDB" id="A0A4Y8M7B9"/>
<evidence type="ECO:0000313" key="1">
    <source>
        <dbReference type="EMBL" id="TFE30851.1"/>
    </source>
</evidence>
<accession>A0A4Y8M7B9</accession>
<organism evidence="1 2">
    <name type="scientific">Cohnella luojiensis</name>
    <dbReference type="NCBI Taxonomy" id="652876"/>
    <lineage>
        <taxon>Bacteria</taxon>
        <taxon>Bacillati</taxon>
        <taxon>Bacillota</taxon>
        <taxon>Bacilli</taxon>
        <taxon>Bacillales</taxon>
        <taxon>Paenibacillaceae</taxon>
        <taxon>Cohnella</taxon>
    </lineage>
</organism>
<evidence type="ECO:0008006" key="3">
    <source>
        <dbReference type="Google" id="ProtNLM"/>
    </source>
</evidence>
<dbReference type="Proteomes" id="UP000297900">
    <property type="component" value="Unassembled WGS sequence"/>
</dbReference>
<name>A0A4Y8M7B9_9BACL</name>